<dbReference type="EMBL" id="CP101655">
    <property type="protein sequence ID" value="WDR34133.1"/>
    <property type="molecule type" value="Genomic_DNA"/>
</dbReference>
<accession>A0ABY7Z597</accession>
<protein>
    <submittedName>
        <fullName evidence="1">Sulfotransferase</fullName>
    </submittedName>
</protein>
<dbReference type="RefSeq" id="WP_215502010.1">
    <property type="nucleotide sequence ID" value="NZ_CP101655.1"/>
</dbReference>
<dbReference type="SUPFAM" id="SSF52540">
    <property type="entry name" value="P-loop containing nucleoside triphosphate hydrolases"/>
    <property type="match status" value="1"/>
</dbReference>
<proteinExistence type="predicted"/>
<dbReference type="PIRSF" id="PIRSF029407">
    <property type="entry name" value="UCP029407"/>
    <property type="match status" value="1"/>
</dbReference>
<gene>
    <name evidence="1" type="ORF">NN484_16605</name>
</gene>
<name>A0ABY7Z597_9PSED</name>
<evidence type="ECO:0000313" key="2">
    <source>
        <dbReference type="Proteomes" id="UP001222282"/>
    </source>
</evidence>
<dbReference type="Proteomes" id="UP001222282">
    <property type="component" value="Chromosome"/>
</dbReference>
<organism evidence="1 2">
    <name type="scientific">Pseudomonas serboccidentalis</name>
    <dbReference type="NCBI Taxonomy" id="2964670"/>
    <lineage>
        <taxon>Bacteria</taxon>
        <taxon>Pseudomonadati</taxon>
        <taxon>Pseudomonadota</taxon>
        <taxon>Gammaproteobacteria</taxon>
        <taxon>Pseudomonadales</taxon>
        <taxon>Pseudomonadaceae</taxon>
        <taxon>Pseudomonas</taxon>
    </lineage>
</organism>
<sequence length="399" mass="45700">MNNPTAILVLGMPRSGTSAVTRVLNLRGAALSGNLLPAAKPNPKGFFESADALAIHERLLTALGRTWFDVSEMPEGWLEHPATQKAHEELVELVRREYSDQTLWIIKEPRMCRIVPLWLRVLRSLNIAPRALLVTRHPDEVASSVARMVGEEQWGPRHTEILWLEYFFEAEKATREIPRSIITYDQLLADWAASVERVAAELKLEWPVSIADSKQEVDAYLGVENRHHDHNSNADPQRKGRTFAERVYSVCNEMQSDYWQVIENAQIEFSEMLALFSSPMREAVNRALEQRDEEKFLQQAELDGLRQHHNDVFFKQHAELIELKNSQKKMEEALSESKVEISKLINSLNEVSYELGIVAAREESCQQQLRDAQASYTELLALTSSRTWLAKKLFSIEKK</sequence>
<dbReference type="InterPro" id="IPR014556">
    <property type="entry name" value="UCP029407"/>
</dbReference>
<evidence type="ECO:0000313" key="1">
    <source>
        <dbReference type="EMBL" id="WDR34133.1"/>
    </source>
</evidence>
<reference evidence="1 2" key="1">
    <citation type="submission" date="2022-07" db="EMBL/GenBank/DDBJ databases">
        <authorList>
            <person name="Abrouk D."/>
            <person name="Moenne-Loccoz Y."/>
            <person name="Todorovic I."/>
            <person name="Raicevic V."/>
            <person name="Jovicic-Petrovic J."/>
        </authorList>
    </citation>
    <scope>NUCLEOTIDE SEQUENCE [LARGE SCALE GENOMIC DNA]</scope>
    <source>
        <strain evidence="2">IT-P374</strain>
    </source>
</reference>
<dbReference type="InterPro" id="IPR027417">
    <property type="entry name" value="P-loop_NTPase"/>
</dbReference>
<keyword evidence="2" id="KW-1185">Reference proteome</keyword>
<dbReference type="Gene3D" id="3.40.50.300">
    <property type="entry name" value="P-loop containing nucleotide triphosphate hydrolases"/>
    <property type="match status" value="1"/>
</dbReference>
<dbReference type="Pfam" id="PF13469">
    <property type="entry name" value="Sulfotransfer_3"/>
    <property type="match status" value="1"/>
</dbReference>